<evidence type="ECO:0000313" key="9">
    <source>
        <dbReference type="Proteomes" id="UP000294856"/>
    </source>
</evidence>
<keyword evidence="2" id="KW-1003">Cell membrane</keyword>
<reference evidence="8 9" key="1">
    <citation type="submission" date="2019-03" db="EMBL/GenBank/DDBJ databases">
        <title>Genomic Encyclopedia of Type Strains, Phase IV (KMG-IV): sequencing the most valuable type-strain genomes for metagenomic binning, comparative biology and taxonomic classification.</title>
        <authorList>
            <person name="Goeker M."/>
        </authorList>
    </citation>
    <scope>NUCLEOTIDE SEQUENCE [LARGE SCALE GENOMIC DNA]</scope>
    <source>
        <strain evidence="8 9">DSM 44684</strain>
    </source>
</reference>
<protein>
    <submittedName>
        <fullName evidence="8">Putative LppA-like lipoprotein</fullName>
    </submittedName>
</protein>
<dbReference type="AlphaFoldDB" id="A0A4R1FMU8"/>
<dbReference type="GO" id="GO:0005886">
    <property type="term" value="C:plasma membrane"/>
    <property type="evidence" value="ECO:0007669"/>
    <property type="project" value="UniProtKB-SubCell"/>
</dbReference>
<evidence type="ECO:0000256" key="2">
    <source>
        <dbReference type="ARBA" id="ARBA00022475"/>
    </source>
</evidence>
<keyword evidence="7" id="KW-1133">Transmembrane helix</keyword>
<dbReference type="OrthoDB" id="4382082at2"/>
<comment type="caution">
    <text evidence="8">The sequence shown here is derived from an EMBL/GenBank/DDBJ whole genome shotgun (WGS) entry which is preliminary data.</text>
</comment>
<organism evidence="8 9">
    <name type="scientific">Nocardia alba</name>
    <dbReference type="NCBI Taxonomy" id="225051"/>
    <lineage>
        <taxon>Bacteria</taxon>
        <taxon>Bacillati</taxon>
        <taxon>Actinomycetota</taxon>
        <taxon>Actinomycetes</taxon>
        <taxon>Mycobacteriales</taxon>
        <taxon>Nocardiaceae</taxon>
        <taxon>Nocardia</taxon>
    </lineage>
</organism>
<keyword evidence="3" id="KW-0732">Signal</keyword>
<dbReference type="Pfam" id="PF16708">
    <property type="entry name" value="LppA"/>
    <property type="match status" value="1"/>
</dbReference>
<keyword evidence="9" id="KW-1185">Reference proteome</keyword>
<dbReference type="RefSeq" id="WP_084473091.1">
    <property type="nucleotide sequence ID" value="NZ_SMFR01000005.1"/>
</dbReference>
<sequence length="217" mass="23962">MTSEGQVKRNRQILLAVSAVIGSCVLVVVFVVGMWAWATWGEDPYRDDQTSPEETAEAAEVLQQRVSAEERSEQVVEISKALQEAASAVSPATQWTVRDIHEPPRQCVAPFDRTYGHLGRLTYSTSQSPIPEQLWPQYYDRIRALIAPLGLETEFKDHTVRSAKYPEVPAITVIDRADGTRISVYNSAATAYKAAGTTISANIGCHLPANKYSSPIR</sequence>
<gene>
    <name evidence="8" type="ORF">DFR71_5408</name>
</gene>
<keyword evidence="5" id="KW-0564">Palmitate</keyword>
<evidence type="ECO:0000256" key="4">
    <source>
        <dbReference type="ARBA" id="ARBA00023136"/>
    </source>
</evidence>
<feature type="transmembrane region" description="Helical" evidence="7">
    <location>
        <begin position="12"/>
        <end position="37"/>
    </location>
</feature>
<dbReference type="STRING" id="1210063.GCA_001612665_05141"/>
<evidence type="ECO:0000313" key="8">
    <source>
        <dbReference type="EMBL" id="TCJ93558.1"/>
    </source>
</evidence>
<dbReference type="InterPro" id="IPR032018">
    <property type="entry name" value="LppA/LppB/LprP"/>
</dbReference>
<evidence type="ECO:0000256" key="6">
    <source>
        <dbReference type="ARBA" id="ARBA00023288"/>
    </source>
</evidence>
<evidence type="ECO:0000256" key="5">
    <source>
        <dbReference type="ARBA" id="ARBA00023139"/>
    </source>
</evidence>
<dbReference type="Gene3D" id="3.30.2030.20">
    <property type="match status" value="1"/>
</dbReference>
<keyword evidence="4 7" id="KW-0472">Membrane</keyword>
<keyword evidence="6 8" id="KW-0449">Lipoprotein</keyword>
<evidence type="ECO:0000256" key="1">
    <source>
        <dbReference type="ARBA" id="ARBA00004193"/>
    </source>
</evidence>
<evidence type="ECO:0000256" key="7">
    <source>
        <dbReference type="SAM" id="Phobius"/>
    </source>
</evidence>
<evidence type="ECO:0000256" key="3">
    <source>
        <dbReference type="ARBA" id="ARBA00022729"/>
    </source>
</evidence>
<dbReference type="EMBL" id="SMFR01000005">
    <property type="protein sequence ID" value="TCJ93558.1"/>
    <property type="molecule type" value="Genomic_DNA"/>
</dbReference>
<accession>A0A4R1FMU8</accession>
<proteinExistence type="predicted"/>
<keyword evidence="7" id="KW-0812">Transmembrane</keyword>
<comment type="subcellular location">
    <subcellularLocation>
        <location evidence="1">Cell membrane</location>
        <topology evidence="1">Lipid-anchor</topology>
    </subcellularLocation>
</comment>
<name>A0A4R1FMU8_9NOCA</name>
<dbReference type="Proteomes" id="UP000294856">
    <property type="component" value="Unassembled WGS sequence"/>
</dbReference>